<protein>
    <recommendedName>
        <fullName evidence="4">Bacterial Ig-like domain-containing protein</fullName>
    </recommendedName>
</protein>
<gene>
    <name evidence="2" type="ORF">IAB12_01930</name>
</gene>
<evidence type="ECO:0000313" key="2">
    <source>
        <dbReference type="EMBL" id="HIV98522.1"/>
    </source>
</evidence>
<keyword evidence="1" id="KW-0732">Signal</keyword>
<reference evidence="2" key="1">
    <citation type="journal article" date="2021" name="PeerJ">
        <title>Extensive microbial diversity within the chicken gut microbiome revealed by metagenomics and culture.</title>
        <authorList>
            <person name="Gilroy R."/>
            <person name="Ravi A."/>
            <person name="Getino M."/>
            <person name="Pursley I."/>
            <person name="Horton D.L."/>
            <person name="Alikhan N.F."/>
            <person name="Baker D."/>
            <person name="Gharbi K."/>
            <person name="Hall N."/>
            <person name="Watson M."/>
            <person name="Adriaenssens E.M."/>
            <person name="Foster-Nyarko E."/>
            <person name="Jarju S."/>
            <person name="Secka A."/>
            <person name="Antonio M."/>
            <person name="Oren A."/>
            <person name="Chaudhuri R.R."/>
            <person name="La Ragione R."/>
            <person name="Hildebrand F."/>
            <person name="Pallen M.J."/>
        </authorList>
    </citation>
    <scope>NUCLEOTIDE SEQUENCE</scope>
    <source>
        <strain evidence="2">Gambia11-129</strain>
    </source>
</reference>
<sequence>MKKILCILLSLSVLLLFSCNQEGEKTATMRIILEDVKTSRLIAPENYPLEIDTYYITGQGPDGKRFDIHTGKTSATIENVVIGEWTIKVQGLNEYDNVIVEGSKSFTLSNSNNSVTITLDTLYGEGDLSVKLKWKDSTVENPNLEVSLTRQNGEKETLNAEISGNTASIYKENLASGSYIFQAQLFDSDTLISGLTEAVRIVDSQISSAELDFVQTDFILTPGTISLIDKSGIPVRCNISGVDGEQKAGPHTVTLVPERDADLEDLTVNWYIDGTLAGSGRECELTFVTGVHRLDAVAYTSKLGSYGSTGLSVTVLDDTDFGIPGNARVIDSTAGLDIGRNNYFSFLPDGRLMAFSSDGNTAQVFKISASEFTLEKEYTGLEFQKGYVASALAVEDDESGMFNMLICTDDDINTYHYYMNPETLELNYVNSSGDTYSSEMWFGNCKITKVLPDIAYDTIYDEFLFVGIDNPLTVEEDFERPAMEGKVGAMIGRRPVEGINAHEDFALLDAYPVRDFDRDATFDNPPASPLLDTAAFAISPNCEQYAIIDRSQGRFVTLNEMTFEHSDYYGNFRYHGDSFTDPDKYIGANDMIYKTNDIAVIAGRGFIATVKTYKDKGSTDAFYKEVSGADFSSLAMNPVTKHIYALDEINDALYVYTISSNGDIQESAVIDTVSSYSDMEVSPDGKSLILYNSTGASVKMMLINVN</sequence>
<dbReference type="AlphaFoldDB" id="A0A9D1PSH9"/>
<name>A0A9D1PSH9_9SPIO</name>
<evidence type="ECO:0008006" key="4">
    <source>
        <dbReference type="Google" id="ProtNLM"/>
    </source>
</evidence>
<feature type="signal peptide" evidence="1">
    <location>
        <begin position="1"/>
        <end position="22"/>
    </location>
</feature>
<dbReference type="EMBL" id="DXHU01000006">
    <property type="protein sequence ID" value="HIV98522.1"/>
    <property type="molecule type" value="Genomic_DNA"/>
</dbReference>
<accession>A0A9D1PSH9</accession>
<feature type="chain" id="PRO_5038426757" description="Bacterial Ig-like domain-containing protein" evidence="1">
    <location>
        <begin position="23"/>
        <end position="706"/>
    </location>
</feature>
<dbReference type="SUPFAM" id="SSF69304">
    <property type="entry name" value="Tricorn protease N-terminal domain"/>
    <property type="match status" value="1"/>
</dbReference>
<evidence type="ECO:0000313" key="3">
    <source>
        <dbReference type="Proteomes" id="UP000823936"/>
    </source>
</evidence>
<proteinExistence type="predicted"/>
<organism evidence="2 3">
    <name type="scientific">Candidatus Ornithospirochaeta avicola</name>
    <dbReference type="NCBI Taxonomy" id="2840896"/>
    <lineage>
        <taxon>Bacteria</taxon>
        <taxon>Pseudomonadati</taxon>
        <taxon>Spirochaetota</taxon>
        <taxon>Spirochaetia</taxon>
        <taxon>Spirochaetales</taxon>
        <taxon>Spirochaetaceae</taxon>
        <taxon>Spirochaetaceae incertae sedis</taxon>
        <taxon>Candidatus Ornithospirochaeta</taxon>
    </lineage>
</organism>
<comment type="caution">
    <text evidence="2">The sequence shown here is derived from an EMBL/GenBank/DDBJ whole genome shotgun (WGS) entry which is preliminary data.</text>
</comment>
<dbReference type="Proteomes" id="UP000823936">
    <property type="component" value="Unassembled WGS sequence"/>
</dbReference>
<dbReference type="PROSITE" id="PS51257">
    <property type="entry name" value="PROKAR_LIPOPROTEIN"/>
    <property type="match status" value="1"/>
</dbReference>
<reference evidence="2" key="2">
    <citation type="submission" date="2021-04" db="EMBL/GenBank/DDBJ databases">
        <authorList>
            <person name="Gilroy R."/>
        </authorList>
    </citation>
    <scope>NUCLEOTIDE SEQUENCE</scope>
    <source>
        <strain evidence="2">Gambia11-129</strain>
    </source>
</reference>
<evidence type="ECO:0000256" key="1">
    <source>
        <dbReference type="SAM" id="SignalP"/>
    </source>
</evidence>